<evidence type="ECO:0000313" key="4">
    <source>
        <dbReference type="Proteomes" id="UP000236884"/>
    </source>
</evidence>
<dbReference type="FunFam" id="3.90.226.10:FF:000004">
    <property type="entry name" value="Methylcrotonoyl-CoA carboxylase beta chain"/>
    <property type="match status" value="1"/>
</dbReference>
<dbReference type="InterPro" id="IPR029045">
    <property type="entry name" value="ClpP/crotonase-like_dom_sf"/>
</dbReference>
<dbReference type="EC" id="2.1.3.1" evidence="3"/>
<dbReference type="SUPFAM" id="SSF52096">
    <property type="entry name" value="ClpP/crotonase"/>
    <property type="match status" value="2"/>
</dbReference>
<feature type="domain" description="CoA carboxyltransferase N-terminal" evidence="1">
    <location>
        <begin position="21"/>
        <end position="278"/>
    </location>
</feature>
<evidence type="ECO:0000259" key="1">
    <source>
        <dbReference type="PROSITE" id="PS50980"/>
    </source>
</evidence>
<dbReference type="AlphaFoldDB" id="A0A0S3PRL4"/>
<gene>
    <name evidence="3" type="ORF">GJW-30_1_01063</name>
</gene>
<evidence type="ECO:0000259" key="2">
    <source>
        <dbReference type="PROSITE" id="PS50989"/>
    </source>
</evidence>
<dbReference type="FunFam" id="3.90.226.10:FF:000046">
    <property type="entry name" value="Geranyl-CoA carboxylase beta subunit"/>
    <property type="match status" value="1"/>
</dbReference>
<sequence length="535" mass="58163">MAILKSDATTSGEEFRRNDAAYRERIADLHRRRAAAAIGGPERARKLHKERKQLLPRERIAALIDPGSPFLEFCQLAGEGMYDGVPAGGSIITGVGTIAGRPCMVIANDATVKGGTYYGITCKKHVRAQRFAWQHRLPCITLVQSGGANLPEQPDIFPDEGQFGSIFYQQVRMSAEGIPQIAIVHGPSTAGGAYMPALCDETVIVRNQGAMFLGGPQLVHAATREVVGVEALGGGDMHSRISGVTDHIAENDSHAIAITRDIVANLGEIPPQRRTVAPVCEPRFDPNEIYGLISENPRIPTNNRDILARLVDDSEFHEFKPLYGDSLITGFARIMGFEIGILCNNGVLFSESALKATHFIDLCCKRDIPLLFMVDVTGFMVGRSAEEGGITKHGAKMITAMASANVPKYTLIAGSAYGAGYMAMCGRPMKPNAMLMWPSGRSAIMGPDQAANTLGMVRDEALKREGKTWSDEEREAYIAPTRQSFENFANSYNFARNTWCDMVIDPLETRATMGLLLDLAGRLPAQATMPGVMRM</sequence>
<dbReference type="Pfam" id="PF01039">
    <property type="entry name" value="Carboxyl_trans"/>
    <property type="match status" value="1"/>
</dbReference>
<dbReference type="Gene3D" id="3.90.226.10">
    <property type="entry name" value="2-enoyl-CoA Hydratase, Chain A, domain 1"/>
    <property type="match status" value="2"/>
</dbReference>
<dbReference type="OrthoDB" id="9803706at2"/>
<dbReference type="GO" id="GO:1905202">
    <property type="term" value="C:methylcrotonoyl-CoA carboxylase complex"/>
    <property type="evidence" value="ECO:0007669"/>
    <property type="project" value="TreeGrafter"/>
</dbReference>
<dbReference type="PROSITE" id="PS50980">
    <property type="entry name" value="COA_CT_NTER"/>
    <property type="match status" value="1"/>
</dbReference>
<organism evidence="3 4">
    <name type="scientific">Variibacter gotjawalensis</name>
    <dbReference type="NCBI Taxonomy" id="1333996"/>
    <lineage>
        <taxon>Bacteria</taxon>
        <taxon>Pseudomonadati</taxon>
        <taxon>Pseudomonadota</taxon>
        <taxon>Alphaproteobacteria</taxon>
        <taxon>Hyphomicrobiales</taxon>
        <taxon>Nitrobacteraceae</taxon>
        <taxon>Variibacter</taxon>
    </lineage>
</organism>
<dbReference type="InterPro" id="IPR011763">
    <property type="entry name" value="COA_CT_C"/>
</dbReference>
<reference evidence="3 4" key="1">
    <citation type="submission" date="2015-08" db="EMBL/GenBank/DDBJ databases">
        <title>Investigation of the bacterial diversity of lava forest soil.</title>
        <authorList>
            <person name="Lee J.S."/>
        </authorList>
    </citation>
    <scope>NUCLEOTIDE SEQUENCE [LARGE SCALE GENOMIC DNA]</scope>
    <source>
        <strain evidence="3 4">GJW-30</strain>
    </source>
</reference>
<protein>
    <submittedName>
        <fullName evidence="3">Methylmalonyl-CoA carboxyltransferase 12S subunit</fullName>
        <ecNumber evidence="3">2.1.3.1</ecNumber>
    </submittedName>
</protein>
<evidence type="ECO:0000313" key="3">
    <source>
        <dbReference type="EMBL" id="BAT58537.1"/>
    </source>
</evidence>
<feature type="domain" description="CoA carboxyltransferase C-terminal" evidence="2">
    <location>
        <begin position="288"/>
        <end position="527"/>
    </location>
</feature>
<dbReference type="GO" id="GO:0004485">
    <property type="term" value="F:methylcrotonoyl-CoA carboxylase activity"/>
    <property type="evidence" value="ECO:0007669"/>
    <property type="project" value="TreeGrafter"/>
</dbReference>
<dbReference type="PROSITE" id="PS50989">
    <property type="entry name" value="COA_CT_CTER"/>
    <property type="match status" value="1"/>
</dbReference>
<dbReference type="EMBL" id="AP014946">
    <property type="protein sequence ID" value="BAT58537.1"/>
    <property type="molecule type" value="Genomic_DNA"/>
</dbReference>
<dbReference type="GO" id="GO:0047154">
    <property type="term" value="F:methylmalonyl-CoA carboxytransferase activity"/>
    <property type="evidence" value="ECO:0007669"/>
    <property type="project" value="UniProtKB-EC"/>
</dbReference>
<keyword evidence="3" id="KW-0808">Transferase</keyword>
<dbReference type="InterPro" id="IPR034733">
    <property type="entry name" value="AcCoA_carboxyl_beta"/>
</dbReference>
<accession>A0A0S3PRL4</accession>
<dbReference type="InterPro" id="IPR045190">
    <property type="entry name" value="MCCB/AccD1-like"/>
</dbReference>
<dbReference type="PANTHER" id="PTHR22855:SF13">
    <property type="entry name" value="METHYLCROTONOYL-COA CARBOXYLASE BETA CHAIN, MITOCHONDRIAL"/>
    <property type="match status" value="1"/>
</dbReference>
<dbReference type="Proteomes" id="UP000236884">
    <property type="component" value="Chromosome"/>
</dbReference>
<keyword evidence="4" id="KW-1185">Reference proteome</keyword>
<dbReference type="KEGG" id="vgo:GJW-30_1_01063"/>
<dbReference type="GO" id="GO:0006552">
    <property type="term" value="P:L-leucine catabolic process"/>
    <property type="evidence" value="ECO:0007669"/>
    <property type="project" value="TreeGrafter"/>
</dbReference>
<proteinExistence type="predicted"/>
<name>A0A0S3PRL4_9BRAD</name>
<dbReference type="RefSeq" id="WP_096352611.1">
    <property type="nucleotide sequence ID" value="NZ_AP014946.1"/>
</dbReference>
<dbReference type="PANTHER" id="PTHR22855">
    <property type="entry name" value="ACETYL, PROPIONYL, PYRUVATE, AND GLUTACONYL CARBOXYLASE-RELATED"/>
    <property type="match status" value="1"/>
</dbReference>
<dbReference type="InterPro" id="IPR011762">
    <property type="entry name" value="COA_CT_N"/>
</dbReference>